<dbReference type="RefSeq" id="WP_310928307.1">
    <property type="nucleotide sequence ID" value="NZ_JAMQOQ010000002.1"/>
</dbReference>
<reference evidence="2 3" key="1">
    <citation type="submission" date="2022-06" db="EMBL/GenBank/DDBJ databases">
        <title>Halogeometricum sp. a new haloarchaeum isolate from saline soil.</title>
        <authorList>
            <person name="Strakova D."/>
            <person name="Galisteo C."/>
            <person name="Sanchez-Porro C."/>
            <person name="Ventosa A."/>
        </authorList>
    </citation>
    <scope>NUCLEOTIDE SEQUENCE [LARGE SCALE GENOMIC DNA]</scope>
    <source>
        <strain evidence="3">S3BR25-2</strain>
    </source>
</reference>
<gene>
    <name evidence="2" type="ORF">NDI79_09870</name>
</gene>
<dbReference type="EMBL" id="JAMQOQ010000002">
    <property type="protein sequence ID" value="MDS0294478.1"/>
    <property type="molecule type" value="Genomic_DNA"/>
</dbReference>
<accession>A0ABU2G2E3</accession>
<protein>
    <recommendedName>
        <fullName evidence="4">Twin-arginine translocation signal domain-containing protein</fullName>
    </recommendedName>
</protein>
<dbReference type="PROSITE" id="PS51318">
    <property type="entry name" value="TAT"/>
    <property type="match status" value="1"/>
</dbReference>
<organism evidence="2 3">
    <name type="scientific">Halogeometricum luteum</name>
    <dbReference type="NCBI Taxonomy" id="2950537"/>
    <lineage>
        <taxon>Archaea</taxon>
        <taxon>Methanobacteriati</taxon>
        <taxon>Methanobacteriota</taxon>
        <taxon>Stenosarchaea group</taxon>
        <taxon>Halobacteria</taxon>
        <taxon>Halobacteriales</taxon>
        <taxon>Haloferacaceae</taxon>
        <taxon>Halogeometricum</taxon>
    </lineage>
</organism>
<proteinExistence type="predicted"/>
<comment type="caution">
    <text evidence="2">The sequence shown here is derived from an EMBL/GenBank/DDBJ whole genome shotgun (WGS) entry which is preliminary data.</text>
</comment>
<evidence type="ECO:0008006" key="4">
    <source>
        <dbReference type="Google" id="ProtNLM"/>
    </source>
</evidence>
<keyword evidence="3" id="KW-1185">Reference proteome</keyword>
<evidence type="ECO:0000313" key="3">
    <source>
        <dbReference type="Proteomes" id="UP001254813"/>
    </source>
</evidence>
<sequence>MSRQYSEETMNEDSSAESGVSRTRRTYLKALGAVAGAAVGLRTGTGSTAAQSAEAIYQGVAETAIVVGDGISVAEQNYRRDVILAFGPPKQGGLSETNPFHLFVGPANRNETGLPGHYEIHSAALVGTDLFQYWELRSGDGAFEGTLTDPHDAEALVWNVVNVERALVPGRSSLGVVTTTLGMGAGTRLVGAVTEDTADVRLQGETIDRFTRFSSVISAARLA</sequence>
<dbReference type="InterPro" id="IPR006311">
    <property type="entry name" value="TAT_signal"/>
</dbReference>
<feature type="region of interest" description="Disordered" evidence="1">
    <location>
        <begin position="1"/>
        <end position="21"/>
    </location>
</feature>
<name>A0ABU2G2E3_9EURY</name>
<dbReference type="Proteomes" id="UP001254813">
    <property type="component" value="Unassembled WGS sequence"/>
</dbReference>
<evidence type="ECO:0000313" key="2">
    <source>
        <dbReference type="EMBL" id="MDS0294478.1"/>
    </source>
</evidence>
<evidence type="ECO:0000256" key="1">
    <source>
        <dbReference type="SAM" id="MobiDB-lite"/>
    </source>
</evidence>